<name>A0ABQ8GJ73_9PEZI</name>
<feature type="transmembrane region" description="Helical" evidence="1">
    <location>
        <begin position="40"/>
        <end position="60"/>
    </location>
</feature>
<dbReference type="EMBL" id="JAGTJR010000007">
    <property type="protein sequence ID" value="KAH7057291.1"/>
    <property type="molecule type" value="Genomic_DNA"/>
</dbReference>
<keyword evidence="1" id="KW-0472">Membrane</keyword>
<keyword evidence="3" id="KW-1185">Reference proteome</keyword>
<dbReference type="Proteomes" id="UP000774617">
    <property type="component" value="Unassembled WGS sequence"/>
</dbReference>
<feature type="transmembrane region" description="Helical" evidence="1">
    <location>
        <begin position="80"/>
        <end position="98"/>
    </location>
</feature>
<keyword evidence="1" id="KW-1133">Transmembrane helix</keyword>
<proteinExistence type="predicted"/>
<reference evidence="2 3" key="1">
    <citation type="journal article" date="2021" name="Nat. Commun.">
        <title>Genetic determinants of endophytism in the Arabidopsis root mycobiome.</title>
        <authorList>
            <person name="Mesny F."/>
            <person name="Miyauchi S."/>
            <person name="Thiergart T."/>
            <person name="Pickel B."/>
            <person name="Atanasova L."/>
            <person name="Karlsson M."/>
            <person name="Huettel B."/>
            <person name="Barry K.W."/>
            <person name="Haridas S."/>
            <person name="Chen C."/>
            <person name="Bauer D."/>
            <person name="Andreopoulos W."/>
            <person name="Pangilinan J."/>
            <person name="LaButti K."/>
            <person name="Riley R."/>
            <person name="Lipzen A."/>
            <person name="Clum A."/>
            <person name="Drula E."/>
            <person name="Henrissat B."/>
            <person name="Kohler A."/>
            <person name="Grigoriev I.V."/>
            <person name="Martin F.M."/>
            <person name="Hacquard S."/>
        </authorList>
    </citation>
    <scope>NUCLEOTIDE SEQUENCE [LARGE SCALE GENOMIC DNA]</scope>
    <source>
        <strain evidence="2 3">MPI-SDFR-AT-0080</strain>
    </source>
</reference>
<evidence type="ECO:0000313" key="2">
    <source>
        <dbReference type="EMBL" id="KAH7057291.1"/>
    </source>
</evidence>
<keyword evidence="1" id="KW-0812">Transmembrane</keyword>
<organism evidence="2 3">
    <name type="scientific">Macrophomina phaseolina</name>
    <dbReference type="NCBI Taxonomy" id="35725"/>
    <lineage>
        <taxon>Eukaryota</taxon>
        <taxon>Fungi</taxon>
        <taxon>Dikarya</taxon>
        <taxon>Ascomycota</taxon>
        <taxon>Pezizomycotina</taxon>
        <taxon>Dothideomycetes</taxon>
        <taxon>Dothideomycetes incertae sedis</taxon>
        <taxon>Botryosphaeriales</taxon>
        <taxon>Botryosphaeriaceae</taxon>
        <taxon>Macrophomina</taxon>
    </lineage>
</organism>
<comment type="caution">
    <text evidence="2">The sequence shown here is derived from an EMBL/GenBank/DDBJ whole genome shotgun (WGS) entry which is preliminary data.</text>
</comment>
<accession>A0ABQ8GJ73</accession>
<evidence type="ECO:0000256" key="1">
    <source>
        <dbReference type="SAM" id="Phobius"/>
    </source>
</evidence>
<sequence>MRHNCWNLGRQQREVCCGPVGFSNTQVWPARLSQGTYNRLRMGLIAAGIGFGISLLFPSLPLTAQASVPQTQVTIAITQVSFRTFGQIVSVSVGRVIFRHRMRVELSYPNQADVAENYSLDALAFVKTLKTLPAHFAETLQLKTAFAKSSHVMWAVMRRLAVVS</sequence>
<gene>
    <name evidence="2" type="ORF">B0J12DRAFT_408883</name>
</gene>
<protein>
    <submittedName>
        <fullName evidence="2">Uncharacterized protein</fullName>
    </submittedName>
</protein>
<evidence type="ECO:0000313" key="3">
    <source>
        <dbReference type="Proteomes" id="UP000774617"/>
    </source>
</evidence>